<dbReference type="PROSITE" id="PS01180">
    <property type="entry name" value="CUB"/>
    <property type="match status" value="1"/>
</dbReference>
<feature type="domain" description="CUB" evidence="4">
    <location>
        <begin position="33"/>
        <end position="143"/>
    </location>
</feature>
<dbReference type="KEGG" id="bgt:106070264"/>
<feature type="disulfide bond" evidence="2">
    <location>
        <begin position="33"/>
        <end position="60"/>
    </location>
</feature>
<dbReference type="SUPFAM" id="SSF49854">
    <property type="entry name" value="Spermadhesin, CUB domain"/>
    <property type="match status" value="1"/>
</dbReference>
<evidence type="ECO:0000259" key="4">
    <source>
        <dbReference type="PROSITE" id="PS01180"/>
    </source>
</evidence>
<organism evidence="5 6">
    <name type="scientific">Biomphalaria glabrata</name>
    <name type="common">Bloodfluke planorb</name>
    <name type="synonym">Freshwater snail</name>
    <dbReference type="NCBI Taxonomy" id="6526"/>
    <lineage>
        <taxon>Eukaryota</taxon>
        <taxon>Metazoa</taxon>
        <taxon>Spiralia</taxon>
        <taxon>Lophotrochozoa</taxon>
        <taxon>Mollusca</taxon>
        <taxon>Gastropoda</taxon>
        <taxon>Heterobranchia</taxon>
        <taxon>Euthyneura</taxon>
        <taxon>Panpulmonata</taxon>
        <taxon>Hygrophila</taxon>
        <taxon>Lymnaeoidea</taxon>
        <taxon>Planorbidae</taxon>
        <taxon>Biomphalaria</taxon>
    </lineage>
</organism>
<dbReference type="InterPro" id="IPR035914">
    <property type="entry name" value="Sperma_CUB_dom_sf"/>
</dbReference>
<feature type="compositionally biased region" description="Low complexity" evidence="3">
    <location>
        <begin position="406"/>
        <end position="419"/>
    </location>
</feature>
<evidence type="ECO:0000256" key="2">
    <source>
        <dbReference type="PROSITE-ProRule" id="PRU00059"/>
    </source>
</evidence>
<sequence length="465" mass="50355">MSTNLSSEEMCSTGDDSYLHQTQEQEAPKKHNCLDIDEQTSGVVRSNNYSISDYKNYTKCNIVFKTQTKPLVISVTFSSFDVEFQNTSCSYDKLCLNNVNYCGNWTTGRTFDFPVPANSTWTLNFVTDLQTSNRGFELLVSAKSYNGSNITFPYAGVGSELAKVRFATYNSSSLGNYTDKCKKTIEADLAYYLFKAPNATSSPWINTTTTTVRPVNTNVSASNNTTVKPLNATAAPVNTTTAPVNTTTVKSLNTTTAPVNTTTVKPLNTTTAPVNTTTVKPLNTTTAPINTTTVKPLNTTTSPVNTTIAPVNTTTVKPLNTTTAPVNTTIAPVNTTTVKPLNTTTAPVNTTIAPVNTTTVKPLNTTTAPVNTTTVKPLNTTTAPVNTTIATVNTTTVKPLNTTTVPVNTTTTKSPTNATQAVDKRQVFSSSTRWPSFSPLRPLPTYRPRITPTRYYKKPRYPSKK</sequence>
<dbReference type="VEuPathDB" id="VectorBase:BGLB008877"/>
<name>A0A2C9JVX0_BIOGL</name>
<dbReference type="Gene3D" id="2.60.120.290">
    <property type="entry name" value="Spermadhesin, CUB domain"/>
    <property type="match status" value="1"/>
</dbReference>
<accession>A0A2C9JVX0</accession>
<evidence type="ECO:0000313" key="5">
    <source>
        <dbReference type="EnsemblMetazoa" id="BGLB008877-PB"/>
    </source>
</evidence>
<dbReference type="RefSeq" id="XP_013085565.2">
    <property type="nucleotide sequence ID" value="XM_013230111.2"/>
</dbReference>
<dbReference type="EnsemblMetazoa" id="BGLB008877-RB">
    <property type="protein sequence ID" value="BGLB008877-PB"/>
    <property type="gene ID" value="BGLB008877"/>
</dbReference>
<dbReference type="Proteomes" id="UP000076420">
    <property type="component" value="Unassembled WGS sequence"/>
</dbReference>
<comment type="caution">
    <text evidence="2">Lacks conserved residue(s) required for the propagation of feature annotation.</text>
</comment>
<proteinExistence type="predicted"/>
<protein>
    <recommendedName>
        <fullName evidence="4">CUB domain-containing protein</fullName>
    </recommendedName>
</protein>
<dbReference type="AlphaFoldDB" id="A0A2C9JVX0"/>
<dbReference type="Pfam" id="PF00431">
    <property type="entry name" value="CUB"/>
    <property type="match status" value="1"/>
</dbReference>
<evidence type="ECO:0000256" key="3">
    <source>
        <dbReference type="SAM" id="MobiDB-lite"/>
    </source>
</evidence>
<keyword evidence="1 2" id="KW-1015">Disulfide bond</keyword>
<dbReference type="OrthoDB" id="6159621at2759"/>
<feature type="region of interest" description="Disordered" evidence="3">
    <location>
        <begin position="406"/>
        <end position="465"/>
    </location>
</feature>
<feature type="compositionally biased region" description="Basic residues" evidence="3">
    <location>
        <begin position="455"/>
        <end position="465"/>
    </location>
</feature>
<evidence type="ECO:0000256" key="1">
    <source>
        <dbReference type="ARBA" id="ARBA00023157"/>
    </source>
</evidence>
<gene>
    <name evidence="5" type="primary">106070264</name>
</gene>
<reference evidence="5" key="1">
    <citation type="submission" date="2020-05" db="UniProtKB">
        <authorList>
            <consortium name="EnsemblMetazoa"/>
        </authorList>
    </citation>
    <scope>IDENTIFICATION</scope>
    <source>
        <strain evidence="5">BB02</strain>
    </source>
</reference>
<dbReference type="InterPro" id="IPR000859">
    <property type="entry name" value="CUB_dom"/>
</dbReference>
<dbReference type="VEuPathDB" id="VectorBase:BGLAX_052499"/>
<evidence type="ECO:0000313" key="6">
    <source>
        <dbReference type="Proteomes" id="UP000076420"/>
    </source>
</evidence>